<evidence type="ECO:0000259" key="1">
    <source>
        <dbReference type="PROSITE" id="PS51819"/>
    </source>
</evidence>
<dbReference type="SUPFAM" id="SSF54593">
    <property type="entry name" value="Glyoxalase/Bleomycin resistance protein/Dihydroxybiphenyl dioxygenase"/>
    <property type="match status" value="1"/>
</dbReference>
<organism evidence="2 3">
    <name type="scientific">Brachybacterium alimentarium</name>
    <dbReference type="NCBI Taxonomy" id="47845"/>
    <lineage>
        <taxon>Bacteria</taxon>
        <taxon>Bacillati</taxon>
        <taxon>Actinomycetota</taxon>
        <taxon>Actinomycetes</taxon>
        <taxon>Micrococcales</taxon>
        <taxon>Dermabacteraceae</taxon>
        <taxon>Brachybacterium</taxon>
    </lineage>
</organism>
<keyword evidence="3" id="KW-1185">Reference proteome</keyword>
<comment type="caution">
    <text evidence="2">The sequence shown here is derived from an EMBL/GenBank/DDBJ whole genome shotgun (WGS) entry which is preliminary data.</text>
</comment>
<evidence type="ECO:0000313" key="3">
    <source>
        <dbReference type="Proteomes" id="UP000218598"/>
    </source>
</evidence>
<accession>A0A2A3YGZ5</accession>
<dbReference type="Pfam" id="PF00903">
    <property type="entry name" value="Glyoxalase"/>
    <property type="match status" value="1"/>
</dbReference>
<name>A0A2A3YGZ5_9MICO</name>
<dbReference type="Gene3D" id="3.10.180.10">
    <property type="entry name" value="2,3-Dihydroxybiphenyl 1,2-Dioxygenase, domain 1"/>
    <property type="match status" value="1"/>
</dbReference>
<dbReference type="OrthoDB" id="9809391at2"/>
<sequence length="118" mass="12359">MTGIRALTLVLDDPSAAATALRDAAGWTLDADYGSFASLTAPNSIPLWLNAPADGERTAQGIVLHMECTDVDAAFEHAVSRGAIAVREPTDMDFGERSACVRLDAAPGVTIDFSRPLG</sequence>
<dbReference type="InterPro" id="IPR037523">
    <property type="entry name" value="VOC_core"/>
</dbReference>
<evidence type="ECO:0000313" key="2">
    <source>
        <dbReference type="EMBL" id="PCC38590.1"/>
    </source>
</evidence>
<dbReference type="InterPro" id="IPR004360">
    <property type="entry name" value="Glyas_Fos-R_dOase_dom"/>
</dbReference>
<dbReference type="InterPro" id="IPR029068">
    <property type="entry name" value="Glyas_Bleomycin-R_OHBP_Dase"/>
</dbReference>
<gene>
    <name evidence="2" type="ORF">CIK66_13540</name>
</gene>
<dbReference type="EMBL" id="NRGR01000021">
    <property type="protein sequence ID" value="PCC38590.1"/>
    <property type="molecule type" value="Genomic_DNA"/>
</dbReference>
<dbReference type="Proteomes" id="UP000218598">
    <property type="component" value="Unassembled WGS sequence"/>
</dbReference>
<dbReference type="PROSITE" id="PS51819">
    <property type="entry name" value="VOC"/>
    <property type="match status" value="1"/>
</dbReference>
<dbReference type="AlphaFoldDB" id="A0A2A3YGZ5"/>
<dbReference type="RefSeq" id="WP_096197485.1">
    <property type="nucleotide sequence ID" value="NZ_JBQQJY010000007.1"/>
</dbReference>
<feature type="domain" description="VOC" evidence="1">
    <location>
        <begin position="3"/>
        <end position="118"/>
    </location>
</feature>
<proteinExistence type="predicted"/>
<protein>
    <recommendedName>
        <fullName evidence="1">VOC domain-containing protein</fullName>
    </recommendedName>
</protein>
<reference evidence="2 3" key="1">
    <citation type="journal article" date="2017" name="Elife">
        <title>Extensive horizontal gene transfer in cheese-associated bacteria.</title>
        <authorList>
            <person name="Bonham K.S."/>
            <person name="Wolfe B.E."/>
            <person name="Dutton R.J."/>
        </authorList>
    </citation>
    <scope>NUCLEOTIDE SEQUENCE [LARGE SCALE GENOMIC DNA]</scope>
    <source>
        <strain evidence="2 3">341_9</strain>
    </source>
</reference>